<dbReference type="Pfam" id="PF01850">
    <property type="entry name" value="PIN"/>
    <property type="match status" value="1"/>
</dbReference>
<dbReference type="InterPro" id="IPR041705">
    <property type="entry name" value="PIN_Sll0205"/>
</dbReference>
<dbReference type="KEGG" id="acru:HHL28_17965"/>
<organism evidence="2 3">
    <name type="scientific">Aerophototrophica crusticola</name>
    <dbReference type="NCBI Taxonomy" id="1709002"/>
    <lineage>
        <taxon>Bacteria</taxon>
        <taxon>Pseudomonadati</taxon>
        <taxon>Pseudomonadota</taxon>
        <taxon>Alphaproteobacteria</taxon>
        <taxon>Rhodospirillales</taxon>
        <taxon>Rhodospirillaceae</taxon>
        <taxon>Aerophototrophica</taxon>
    </lineage>
</organism>
<dbReference type="Gene3D" id="3.40.50.1010">
    <property type="entry name" value="5'-nuclease"/>
    <property type="match status" value="1"/>
</dbReference>
<proteinExistence type="predicted"/>
<sequence>MRLLIDTQIFIWIAENPSRIHPAARTALEYPGNEVFVSAVTPWEIAIKVGLRRLDFPVGEFWDMVKTFDFAILDVTAHHGLAAGALPRHHADPFDRMLVAQARLEGLTLVSSDALIAQYDVDILPS</sequence>
<dbReference type="PANTHER" id="PTHR36173">
    <property type="entry name" value="RIBONUCLEASE VAPC16-RELATED"/>
    <property type="match status" value="1"/>
</dbReference>
<protein>
    <submittedName>
        <fullName evidence="2">Type II toxin-antitoxin system VapC family toxin</fullName>
    </submittedName>
</protein>
<dbReference type="PANTHER" id="PTHR36173:SF2">
    <property type="entry name" value="RIBONUCLEASE VAPC16"/>
    <property type="match status" value="1"/>
</dbReference>
<dbReference type="InterPro" id="IPR029060">
    <property type="entry name" value="PIN-like_dom_sf"/>
</dbReference>
<evidence type="ECO:0000259" key="1">
    <source>
        <dbReference type="Pfam" id="PF01850"/>
    </source>
</evidence>
<dbReference type="Proteomes" id="UP000501891">
    <property type="component" value="Chromosome"/>
</dbReference>
<dbReference type="InterPro" id="IPR052919">
    <property type="entry name" value="TA_system_RNase"/>
</dbReference>
<evidence type="ECO:0000313" key="2">
    <source>
        <dbReference type="EMBL" id="QJE74694.1"/>
    </source>
</evidence>
<name>A0A858RBC4_9PROT</name>
<dbReference type="AlphaFoldDB" id="A0A858RBC4"/>
<feature type="domain" description="PIN" evidence="1">
    <location>
        <begin position="4"/>
        <end position="120"/>
    </location>
</feature>
<dbReference type="EMBL" id="CP051775">
    <property type="protein sequence ID" value="QJE74694.1"/>
    <property type="molecule type" value="Genomic_DNA"/>
</dbReference>
<gene>
    <name evidence="2" type="ORF">HHL28_17965</name>
</gene>
<accession>A0A858RBC4</accession>
<evidence type="ECO:0000313" key="3">
    <source>
        <dbReference type="Proteomes" id="UP000501891"/>
    </source>
</evidence>
<dbReference type="InterPro" id="IPR002716">
    <property type="entry name" value="PIN_dom"/>
</dbReference>
<reference evidence="2" key="1">
    <citation type="submission" date="2020-04" db="EMBL/GenBank/DDBJ databases">
        <title>A desert anoxygenic phototrophic bacterium fixes CO2 using RubisCO under aerobic conditions.</title>
        <authorList>
            <person name="Tang K."/>
        </authorList>
    </citation>
    <scope>NUCLEOTIDE SEQUENCE [LARGE SCALE GENOMIC DNA]</scope>
    <source>
        <strain evidence="2">MIMtkB3</strain>
    </source>
</reference>
<dbReference type="SUPFAM" id="SSF88723">
    <property type="entry name" value="PIN domain-like"/>
    <property type="match status" value="1"/>
</dbReference>
<dbReference type="CDD" id="cd09872">
    <property type="entry name" value="PIN_Sll0205-like"/>
    <property type="match status" value="1"/>
</dbReference>
<keyword evidence="3" id="KW-1185">Reference proteome</keyword>